<dbReference type="GO" id="GO:0009229">
    <property type="term" value="P:thiamine diphosphate biosynthetic process"/>
    <property type="evidence" value="ECO:0007669"/>
    <property type="project" value="UniProtKB-UniPathway"/>
</dbReference>
<name>A0A1C3TX59_9HYPH</name>
<dbReference type="GO" id="GO:0005829">
    <property type="term" value="C:cytosol"/>
    <property type="evidence" value="ECO:0007669"/>
    <property type="project" value="TreeGrafter"/>
</dbReference>
<evidence type="ECO:0000313" key="8">
    <source>
        <dbReference type="EMBL" id="SCB07682.1"/>
    </source>
</evidence>
<evidence type="ECO:0000256" key="5">
    <source>
        <dbReference type="ARBA" id="ARBA00022777"/>
    </source>
</evidence>
<dbReference type="Proteomes" id="UP000199101">
    <property type="component" value="Unassembled WGS sequence"/>
</dbReference>
<comment type="pathway">
    <text evidence="1">Cofactor biosynthesis; thiamine diphosphate biosynthesis.</text>
</comment>
<evidence type="ECO:0000256" key="1">
    <source>
        <dbReference type="ARBA" id="ARBA00004948"/>
    </source>
</evidence>
<keyword evidence="6" id="KW-0067">ATP-binding</keyword>
<protein>
    <recommendedName>
        <fullName evidence="2">hydroxymethylpyrimidine kinase</fullName>
        <ecNumber evidence="2">2.7.1.49</ecNumber>
    </recommendedName>
</protein>
<gene>
    <name evidence="8" type="ORF">GA0061103_1120</name>
</gene>
<dbReference type="EMBL" id="FMAG01000001">
    <property type="protein sequence ID" value="SCB07682.1"/>
    <property type="molecule type" value="Genomic_DNA"/>
</dbReference>
<dbReference type="Pfam" id="PF08543">
    <property type="entry name" value="Phos_pyr_kin"/>
    <property type="match status" value="1"/>
</dbReference>
<keyword evidence="9" id="KW-1185">Reference proteome</keyword>
<dbReference type="InterPro" id="IPR029056">
    <property type="entry name" value="Ribokinase-like"/>
</dbReference>
<feature type="domain" description="Pyridoxamine kinase/Phosphomethylpyrimidine kinase" evidence="7">
    <location>
        <begin position="12"/>
        <end position="259"/>
    </location>
</feature>
<reference evidence="9" key="1">
    <citation type="submission" date="2016-08" db="EMBL/GenBank/DDBJ databases">
        <authorList>
            <person name="Varghese N."/>
            <person name="Submissions Spin"/>
        </authorList>
    </citation>
    <scope>NUCLEOTIDE SEQUENCE [LARGE SCALE GENOMIC DNA]</scope>
    <source>
        <strain evidence="9">HAMBI 2975</strain>
    </source>
</reference>
<dbReference type="InterPro" id="IPR004399">
    <property type="entry name" value="HMP/HMP-P_kinase_dom"/>
</dbReference>
<dbReference type="RefSeq" id="WP_092706067.1">
    <property type="nucleotide sequence ID" value="NZ_FMAG01000001.1"/>
</dbReference>
<dbReference type="SUPFAM" id="SSF53613">
    <property type="entry name" value="Ribokinase-like"/>
    <property type="match status" value="1"/>
</dbReference>
<dbReference type="GO" id="GO:0008972">
    <property type="term" value="F:phosphomethylpyrimidine kinase activity"/>
    <property type="evidence" value="ECO:0007669"/>
    <property type="project" value="InterPro"/>
</dbReference>
<dbReference type="OrthoDB" id="9810880at2"/>
<dbReference type="FunFam" id="3.40.1190.20:FF:000003">
    <property type="entry name" value="Phosphomethylpyrimidine kinase ThiD"/>
    <property type="match status" value="1"/>
</dbReference>
<keyword evidence="4" id="KW-0547">Nucleotide-binding</keyword>
<sequence length="273" mass="27734">MIRNVLSIAGSDPSGGAGIQADLKAFSARGVYGMAALTALTAQNTRGVSGVHPVPPHFVADQINAIFADVRVDAVKIGMIANAAIANAVADILARHRDVPVVLDPVMIAKGGATLLAADAVDVLTTRLLPLATVITPNLPEAAALLHDAEAKSREDMARQALALAALGPSAVLVKGGHLEGDESPDVLASGDHVTWFEAERLPTKNTHGTGCTLSSAIAAEIAKGLSLAEAIAASKAYLAAAVAAAGELSVGSGHGPVQHFHALWATKRGVEK</sequence>
<dbReference type="UniPathway" id="UPA00060">
    <property type="reaction ID" value="UER00138"/>
</dbReference>
<evidence type="ECO:0000256" key="2">
    <source>
        <dbReference type="ARBA" id="ARBA00012135"/>
    </source>
</evidence>
<evidence type="ECO:0000313" key="9">
    <source>
        <dbReference type="Proteomes" id="UP000199101"/>
    </source>
</evidence>
<dbReference type="CDD" id="cd01169">
    <property type="entry name" value="HMPP_kinase"/>
    <property type="match status" value="1"/>
</dbReference>
<dbReference type="EC" id="2.7.1.49" evidence="2"/>
<dbReference type="InterPro" id="IPR013749">
    <property type="entry name" value="PM/HMP-P_kinase-1"/>
</dbReference>
<dbReference type="Gene3D" id="3.40.1190.20">
    <property type="match status" value="1"/>
</dbReference>
<keyword evidence="5 8" id="KW-0418">Kinase</keyword>
<evidence type="ECO:0000256" key="6">
    <source>
        <dbReference type="ARBA" id="ARBA00022840"/>
    </source>
</evidence>
<dbReference type="GO" id="GO:0005524">
    <property type="term" value="F:ATP binding"/>
    <property type="evidence" value="ECO:0007669"/>
    <property type="project" value="UniProtKB-KW"/>
</dbReference>
<evidence type="ECO:0000259" key="7">
    <source>
        <dbReference type="Pfam" id="PF08543"/>
    </source>
</evidence>
<accession>A0A1C3TX59</accession>
<keyword evidence="3" id="KW-0808">Transferase</keyword>
<dbReference type="STRING" id="410764.GA0061103_1120"/>
<evidence type="ECO:0000256" key="3">
    <source>
        <dbReference type="ARBA" id="ARBA00022679"/>
    </source>
</evidence>
<organism evidence="8 9">
    <name type="scientific">Rhizobium multihospitium</name>
    <dbReference type="NCBI Taxonomy" id="410764"/>
    <lineage>
        <taxon>Bacteria</taxon>
        <taxon>Pseudomonadati</taxon>
        <taxon>Pseudomonadota</taxon>
        <taxon>Alphaproteobacteria</taxon>
        <taxon>Hyphomicrobiales</taxon>
        <taxon>Rhizobiaceae</taxon>
        <taxon>Rhizobium/Agrobacterium group</taxon>
        <taxon>Rhizobium</taxon>
    </lineage>
</organism>
<dbReference type="NCBIfam" id="TIGR00097">
    <property type="entry name" value="HMP-P_kinase"/>
    <property type="match status" value="1"/>
</dbReference>
<dbReference type="PANTHER" id="PTHR20858">
    <property type="entry name" value="PHOSPHOMETHYLPYRIMIDINE KINASE"/>
    <property type="match status" value="1"/>
</dbReference>
<dbReference type="PANTHER" id="PTHR20858:SF17">
    <property type="entry name" value="HYDROXYMETHYLPYRIMIDINE_PHOSPHOMETHYLPYRIMIDINE KINASE THI20-RELATED"/>
    <property type="match status" value="1"/>
</dbReference>
<evidence type="ECO:0000256" key="4">
    <source>
        <dbReference type="ARBA" id="ARBA00022741"/>
    </source>
</evidence>
<dbReference type="GO" id="GO:0009228">
    <property type="term" value="P:thiamine biosynthetic process"/>
    <property type="evidence" value="ECO:0007669"/>
    <property type="project" value="InterPro"/>
</dbReference>
<dbReference type="AlphaFoldDB" id="A0A1C3TX59"/>
<dbReference type="GO" id="GO:0008902">
    <property type="term" value="F:hydroxymethylpyrimidine kinase activity"/>
    <property type="evidence" value="ECO:0007669"/>
    <property type="project" value="UniProtKB-EC"/>
</dbReference>
<proteinExistence type="predicted"/>